<keyword evidence="3 11" id="KW-0210">Decarboxylase</keyword>
<dbReference type="GO" id="GO:0010008">
    <property type="term" value="C:endosome membrane"/>
    <property type="evidence" value="ECO:0007669"/>
    <property type="project" value="UniProtKB-SubCell"/>
</dbReference>
<dbReference type="EMBL" id="CAKXYY010000013">
    <property type="protein sequence ID" value="CAH2353915.1"/>
    <property type="molecule type" value="Genomic_DNA"/>
</dbReference>
<proteinExistence type="inferred from homology"/>
<dbReference type="GO" id="GO:0000139">
    <property type="term" value="C:Golgi membrane"/>
    <property type="evidence" value="ECO:0007669"/>
    <property type="project" value="UniProtKB-SubCell"/>
</dbReference>
<keyword evidence="11" id="KW-0333">Golgi apparatus</keyword>
<evidence type="ECO:0000256" key="8">
    <source>
        <dbReference type="ARBA" id="ARBA00023239"/>
    </source>
</evidence>
<evidence type="ECO:0000313" key="14">
    <source>
        <dbReference type="EMBL" id="CAH2353915.1"/>
    </source>
</evidence>
<dbReference type="PANTHER" id="PTHR10067:SF17">
    <property type="entry name" value="PHOSPHATIDYLSERINE DECARBOXYLASE PROENZYME 2"/>
    <property type="match status" value="1"/>
</dbReference>
<feature type="chain" id="PRO_5040553941" description="Phosphatidylserine decarboxylase 2 beta chain" evidence="11">
    <location>
        <begin position="1"/>
        <end position="1042"/>
    </location>
</feature>
<name>A0A9P0QT64_9ASCO</name>
<dbReference type="Gene3D" id="2.60.40.150">
    <property type="entry name" value="C2 domain"/>
    <property type="match status" value="2"/>
</dbReference>
<reference evidence="14" key="1">
    <citation type="submission" date="2022-03" db="EMBL/GenBank/DDBJ databases">
        <authorList>
            <person name="Legras J.-L."/>
            <person name="Devillers H."/>
            <person name="Grondin C."/>
        </authorList>
    </citation>
    <scope>NUCLEOTIDE SEQUENCE</scope>
    <source>
        <strain evidence="14">CLIB 1423</strain>
    </source>
</reference>
<feature type="site" description="Cleavage (non-hydrolytic); by autocatalysis" evidence="11">
    <location>
        <begin position="1042"/>
        <end position="1043"/>
    </location>
</feature>
<dbReference type="GO" id="GO:0004609">
    <property type="term" value="F:phosphatidylserine decarboxylase activity"/>
    <property type="evidence" value="ECO:0007669"/>
    <property type="project" value="UniProtKB-UniRule"/>
</dbReference>
<comment type="subcellular location">
    <subcellularLocation>
        <location evidence="11">Golgi apparatus membrane</location>
        <topology evidence="11">Peripheral membrane protein</topology>
        <orientation evidence="11">Cytoplasmic side</orientation>
    </subcellularLocation>
    <subcellularLocation>
        <location evidence="11">Endosome membrane</location>
        <topology evidence="11">Peripheral membrane protein</topology>
        <orientation evidence="11">Cytoplasmic side</orientation>
    </subcellularLocation>
</comment>
<dbReference type="SUPFAM" id="SSF49562">
    <property type="entry name" value="C2 domain (Calcium/lipid-binding domain, CaLB)"/>
    <property type="match status" value="2"/>
</dbReference>
<keyword evidence="7 11" id="KW-0594">Phospholipid biosynthesis</keyword>
<feature type="active site" description="Charge relay system; for autoendoproteolytic cleavage activity" evidence="11">
    <location>
        <position position="894"/>
    </location>
</feature>
<comment type="domain">
    <text evidence="11">The C2 domains have an essential, but non-catalytic function. They may facilitate interactions with other proteins and are required for lipid transport function.</text>
</comment>
<dbReference type="OrthoDB" id="67700at2759"/>
<accession>A0A9P0QT64</accession>
<dbReference type="CDD" id="cd04039">
    <property type="entry name" value="C2_PSD"/>
    <property type="match status" value="1"/>
</dbReference>
<feature type="compositionally biased region" description="Basic and acidic residues" evidence="12">
    <location>
        <begin position="353"/>
        <end position="377"/>
    </location>
</feature>
<comment type="similarity">
    <text evidence="11">Belongs to the phosphatidylserine decarboxylase family. PSD-B subfamily. Eukaryotic type II sub-subfamily.</text>
</comment>
<evidence type="ECO:0000256" key="12">
    <source>
        <dbReference type="SAM" id="MobiDB-lite"/>
    </source>
</evidence>
<feature type="region of interest" description="Disordered" evidence="12">
    <location>
        <begin position="167"/>
        <end position="199"/>
    </location>
</feature>
<dbReference type="Proteomes" id="UP000837801">
    <property type="component" value="Unassembled WGS sequence"/>
</dbReference>
<dbReference type="NCBIfam" id="TIGR00163">
    <property type="entry name" value="PS_decarb"/>
    <property type="match status" value="1"/>
</dbReference>
<keyword evidence="15" id="KW-1185">Reference proteome</keyword>
<dbReference type="InterPro" id="IPR033179">
    <property type="entry name" value="PSD_type2_pro"/>
</dbReference>
<dbReference type="PANTHER" id="PTHR10067">
    <property type="entry name" value="PHOSPHATIDYLSERINE DECARBOXYLASE"/>
    <property type="match status" value="1"/>
</dbReference>
<keyword evidence="10 11" id="KW-0670">Pyruvate</keyword>
<dbReference type="InterPro" id="IPR000008">
    <property type="entry name" value="C2_dom"/>
</dbReference>
<dbReference type="AlphaFoldDB" id="A0A9P0QT64"/>
<dbReference type="Pfam" id="PF02666">
    <property type="entry name" value="PS_Dcarbxylase"/>
    <property type="match status" value="1"/>
</dbReference>
<keyword evidence="6 11" id="KW-0865">Zymogen</keyword>
<feature type="compositionally biased region" description="Low complexity" evidence="12">
    <location>
        <begin position="181"/>
        <end position="199"/>
    </location>
</feature>
<feature type="compositionally biased region" description="Basic residues" evidence="12">
    <location>
        <begin position="378"/>
        <end position="396"/>
    </location>
</feature>
<protein>
    <recommendedName>
        <fullName evidence="11">Phosphatidylserine decarboxylase proenzyme 2</fullName>
        <ecNumber evidence="11">4.1.1.65</ecNumber>
    </recommendedName>
    <component>
        <recommendedName>
            <fullName evidence="11">Phosphatidylserine decarboxylase 2 beta chain</fullName>
        </recommendedName>
    </component>
    <component>
        <recommendedName>
            <fullName evidence="11">Phosphatidylserine decarboxylase 2 alpha chain</fullName>
        </recommendedName>
    </component>
</protein>
<dbReference type="InterPro" id="IPR035892">
    <property type="entry name" value="C2_domain_sf"/>
</dbReference>
<evidence type="ECO:0000259" key="13">
    <source>
        <dbReference type="PROSITE" id="PS50004"/>
    </source>
</evidence>
<evidence type="ECO:0000256" key="11">
    <source>
        <dbReference type="HAMAP-Rule" id="MF_03209"/>
    </source>
</evidence>
<feature type="modified residue" description="Pyruvic acid (Ser); by autocatalysis" evidence="11">
    <location>
        <position position="1043"/>
    </location>
</feature>
<dbReference type="GO" id="GO:0016540">
    <property type="term" value="P:protein autoprocessing"/>
    <property type="evidence" value="ECO:0007669"/>
    <property type="project" value="UniProtKB-UniRule"/>
</dbReference>
<dbReference type="EC" id="4.1.1.65" evidence="11"/>
<comment type="catalytic activity">
    <reaction evidence="11">
        <text>a 1,2-diacyl-sn-glycero-3-phospho-L-serine + H(+) = a 1,2-diacyl-sn-glycero-3-phosphoethanolamine + CO2</text>
        <dbReference type="Rhea" id="RHEA:20828"/>
        <dbReference type="ChEBI" id="CHEBI:15378"/>
        <dbReference type="ChEBI" id="CHEBI:16526"/>
        <dbReference type="ChEBI" id="CHEBI:57262"/>
        <dbReference type="ChEBI" id="CHEBI:64612"/>
        <dbReference type="EC" id="4.1.1.65"/>
    </reaction>
</comment>
<comment type="caution">
    <text evidence="14">The sequence shown here is derived from an EMBL/GenBank/DDBJ whole genome shotgun (WGS) entry which is preliminary data.</text>
</comment>
<dbReference type="GO" id="GO:0005795">
    <property type="term" value="C:Golgi stack"/>
    <property type="evidence" value="ECO:0007669"/>
    <property type="project" value="UniProtKB-UniRule"/>
</dbReference>
<evidence type="ECO:0000313" key="15">
    <source>
        <dbReference type="Proteomes" id="UP000837801"/>
    </source>
</evidence>
<comment type="subunit">
    <text evidence="11">Heterodimer of a large membrane-associated beta subunit and a small pyruvoyl-containing alpha subunit. Interacts with pstB2. This interaction may be a means to structurally tether the donor membrane (ER) harboring PstB2 to acceptor membranes (Golgi/endosomes) harboring PSD2 during PtdSer transport to the site of PtdEtn synthesis.</text>
</comment>
<feature type="domain" description="C2" evidence="13">
    <location>
        <begin position="391"/>
        <end position="518"/>
    </location>
</feature>
<comment type="function">
    <text evidence="11">Catalyzes the formation of phosphatidylethanolamine (PtdEtn) from phosphatidylserine (PtdSer). Plays a central role in phospholipid metabolism and in the interorganelle trafficking of phosphatidylserine.</text>
</comment>
<evidence type="ECO:0000256" key="6">
    <source>
        <dbReference type="ARBA" id="ARBA00023145"/>
    </source>
</evidence>
<sequence length="1165" mass="131746">MGLVRKSKKKESSNNQLFLKIYANRAAELIPNNIDESTTDFNSSASATSASKKSVNPVLVASLNNSKSKTNRKLHTTQPTWDSTLVIPLKENDYSQIVTLTIWDKHTRYKNYLGELRLKVSDLFLGKETASKTDLKWYKLYSGKSFQGFVTGSVLLSFELEVKARRRQSGKRKSSKDEDSSAGAPPSNSSNSSLPLPKLVVKPPTLTSNDVFSKLESMKLSEESDELDLVTIDTVDEKEKISLFQNWIDSLLIPTPDTHLYKPDDQGFYTNEVSAAIADASDIESMATMATESTLPPSLQAEPINSLLTSQVLSHSILASDSEFTSMSDASSMSEFSVDDENSNEVPPGTSPTEHDLRSQVLDRQHRTTNKSKESHEGKKKRRFGRRRRSSKHKSKLSSNFELSNRKVLGVLFLEILSCSDLPPMKNITRTSFDMDPFVVVTFGKRTFRTSWKRHTLNPIFNERLAFEILPHEKNYNIKFSILDKDSFSFHDKVANISLMVNELTKISGDSNSQSQPGNKGVSTSNEASFSLNLDSATAERDNVDSGSTASQNIKFSDDPNMVSSIKKKRFSKRKKITVSYADTSKFKTIDLALDLHKEKYVGKYSPVLKIRARFEPYESLRRQFWKVLLERYHIEETTNTYDYIELIAFLDTLGCQDSDDIVNGFFNDYDRSMWGGDTLTIDEISDSLEKHIDSSVGSVKIFEIEKCPICLQKRFANKQDIDIVTHVAICASKDWSIASKLLLFSYDTPEVATRRWFSKALIKISYGKYKLGSNSANILVQDRRTGIIMEEKMGVYVRLGIRLLYKGLDSAKSRRIRQLLKKLSVKQGSKFDNPSSKNDIPSFIKFHRLDLAECLEEDMTKYDTFNEFFYRKLKPDARPNASEDERIVVSPADCRCTVFKNVNDATELWVKGRNFTLAKLFNGNLNDLEDSNLYKANQCSLGIFRLAPQDYHRFHSPVTGKVRQIKQVDGEYYTVNPMAIRSELDVFGENVRTLITIDTEHFGTIVMIAVGAMMVGSIVLTIKEEDEIRRGEEVGYFKFGGSTILLLFQSKYFQFDSDMVDNSLGCIETLIRVGQSVGHHPDVEECSIGHIDFNKQSKDFKLNLIRVLTGGDLSNAKDLSNWEASKLEIEDDDEIVLSEGEGLGKYEPFDEEEEEDEVGSLDSE</sequence>
<evidence type="ECO:0000256" key="3">
    <source>
        <dbReference type="ARBA" id="ARBA00022793"/>
    </source>
</evidence>
<feature type="domain" description="C2" evidence="13">
    <location>
        <begin position="1"/>
        <end position="134"/>
    </location>
</feature>
<feature type="active site" description="Charge relay system; for autoendoproteolytic cleavage activity" evidence="11">
    <location>
        <position position="956"/>
    </location>
</feature>
<keyword evidence="4 11" id="KW-0443">Lipid metabolism</keyword>
<evidence type="ECO:0000256" key="5">
    <source>
        <dbReference type="ARBA" id="ARBA00023136"/>
    </source>
</evidence>
<dbReference type="GO" id="GO:0006646">
    <property type="term" value="P:phosphatidylethanolamine biosynthetic process"/>
    <property type="evidence" value="ECO:0007669"/>
    <property type="project" value="UniProtKB-UniRule"/>
</dbReference>
<dbReference type="PROSITE" id="PS50004">
    <property type="entry name" value="C2"/>
    <property type="match status" value="2"/>
</dbReference>
<keyword evidence="11" id="KW-0967">Endosome</keyword>
<evidence type="ECO:0000256" key="2">
    <source>
        <dbReference type="ARBA" id="ARBA00022516"/>
    </source>
</evidence>
<dbReference type="Pfam" id="PF00168">
    <property type="entry name" value="C2"/>
    <property type="match status" value="2"/>
</dbReference>
<evidence type="ECO:0000256" key="1">
    <source>
        <dbReference type="ARBA" id="ARBA00005189"/>
    </source>
</evidence>
<feature type="region of interest" description="Disordered" evidence="12">
    <location>
        <begin position="330"/>
        <end position="398"/>
    </location>
</feature>
<dbReference type="InterPro" id="IPR033177">
    <property type="entry name" value="PSD-B"/>
</dbReference>
<gene>
    <name evidence="11" type="primary">PSD2</name>
    <name evidence="14" type="ORF">CLIB1423_13S01772</name>
</gene>
<feature type="region of interest" description="Disordered" evidence="12">
    <location>
        <begin position="1135"/>
        <end position="1165"/>
    </location>
</feature>
<comment type="pathway">
    <text evidence="11">Phospholipid metabolism; phosphatidylethanolamine biosynthesis; phosphatidylethanolamine from CDP-diacylglycerol: step 2/2.</text>
</comment>
<comment type="pathway">
    <text evidence="1">Lipid metabolism.</text>
</comment>
<organism evidence="14 15">
    <name type="scientific">[Candida] railenensis</name>
    <dbReference type="NCBI Taxonomy" id="45579"/>
    <lineage>
        <taxon>Eukaryota</taxon>
        <taxon>Fungi</taxon>
        <taxon>Dikarya</taxon>
        <taxon>Ascomycota</taxon>
        <taxon>Saccharomycotina</taxon>
        <taxon>Pichiomycetes</taxon>
        <taxon>Debaryomycetaceae</taxon>
        <taxon>Kurtzmaniella</taxon>
    </lineage>
</organism>
<comment type="PTM">
    <text evidence="11">Is synthesized initially as an inactive proenzyme. Formation of the active enzyme involves a self-maturation process in which the active site pyruvoyl group is generated from an internal serine residue via an autocatalytic post-translational modification. Two non-identical subunits are generated from the proenzyme in this reaction, and the pyruvate is formed at the N-terminus of the alpha chain, which is derived from the carboxyl end of the proenzyme. The autoendoproteolytic cleavage occurs by a canonical serine protease mechanism, in which the side chain hydroxyl group of the serine supplies its oxygen atom to form the C-terminus of the beta chain, while the remainder of the serine residue undergoes an oxidative deamination to produce ammonia and the pyruvoyl prosthetic group on the alpha chain. During this reaction, the Ser that is part of the protease active site of the proenzyme becomes the pyruvoyl prosthetic group, which constitutes an essential element of the active site of the mature decarboxylase.</text>
</comment>
<dbReference type="HAMAP" id="MF_00663">
    <property type="entry name" value="PS_decarb_PSD_B_type2"/>
    <property type="match status" value="1"/>
</dbReference>
<evidence type="ECO:0000256" key="4">
    <source>
        <dbReference type="ARBA" id="ARBA00023098"/>
    </source>
</evidence>
<feature type="active site" description="Schiff-base intermediate with substrate; via pyruvic acid; for decarboxylase activity" evidence="11">
    <location>
        <position position="1043"/>
    </location>
</feature>
<keyword evidence="5 11" id="KW-0472">Membrane</keyword>
<keyword evidence="9 11" id="KW-1208">Phospholipid metabolism</keyword>
<evidence type="ECO:0000256" key="9">
    <source>
        <dbReference type="ARBA" id="ARBA00023264"/>
    </source>
</evidence>
<evidence type="ECO:0000256" key="7">
    <source>
        <dbReference type="ARBA" id="ARBA00023209"/>
    </source>
</evidence>
<keyword evidence="2 11" id="KW-0444">Lipid biosynthesis</keyword>
<comment type="cofactor">
    <cofactor evidence="11">
        <name>pyruvate</name>
        <dbReference type="ChEBI" id="CHEBI:15361"/>
    </cofactor>
    <text evidence="11">Binds 1 pyruvoyl group covalently per subunit.</text>
</comment>
<keyword evidence="8 11" id="KW-0456">Lyase</keyword>
<dbReference type="SMART" id="SM00239">
    <property type="entry name" value="C2"/>
    <property type="match status" value="2"/>
</dbReference>
<feature type="active site" description="Charge relay system; for autoendoproteolytic cleavage activity" evidence="11">
    <location>
        <position position="1043"/>
    </location>
</feature>
<feature type="chain" id="PRO_5040553940" description="Phosphatidylserine decarboxylase 2 alpha chain" evidence="11">
    <location>
        <begin position="1043"/>
        <end position="1165"/>
    </location>
</feature>
<dbReference type="InterPro" id="IPR003817">
    <property type="entry name" value="PS_Dcarbxylase"/>
</dbReference>
<feature type="compositionally biased region" description="Acidic residues" evidence="12">
    <location>
        <begin position="1150"/>
        <end position="1165"/>
    </location>
</feature>
<evidence type="ECO:0000256" key="10">
    <source>
        <dbReference type="ARBA" id="ARBA00023317"/>
    </source>
</evidence>